<sequence length="239" mass="26622">MNILITGATSGIGYQLALDYHQQGHRVYACGRNQEALKTLHELGLKTLQVDVTDQAQVSELFADLPPIQLAILAAGTCQYHQYHQFNGKDFANTINTNLAAIGYQLEALWLKLDSPSQLAMVGSLARYLPFTRAGAYSASKAGIWQLANVLRTDLAPRQISVHCIEPGFVDTPMTRANDFKMPGMISVQRAAKLIQKGLKKNQQQIAFPKLLYWLLKVLSILPMHWQNSICRMLAKRGD</sequence>
<dbReference type="RefSeq" id="WP_408622778.1">
    <property type="nucleotide sequence ID" value="NZ_JBEQCT010000002.1"/>
</dbReference>
<dbReference type="Proteomes" id="UP001629953">
    <property type="component" value="Unassembled WGS sequence"/>
</dbReference>
<dbReference type="PANTHER" id="PTHR44196:SF1">
    <property type="entry name" value="DEHYDROGENASE_REDUCTASE SDR FAMILY MEMBER 7B"/>
    <property type="match status" value="1"/>
</dbReference>
<dbReference type="PANTHER" id="PTHR44196">
    <property type="entry name" value="DEHYDROGENASE/REDUCTASE SDR FAMILY MEMBER 7B"/>
    <property type="match status" value="1"/>
</dbReference>
<dbReference type="SUPFAM" id="SSF51735">
    <property type="entry name" value="NAD(P)-binding Rossmann-fold domains"/>
    <property type="match status" value="1"/>
</dbReference>
<dbReference type="InterPro" id="IPR002347">
    <property type="entry name" value="SDR_fam"/>
</dbReference>
<evidence type="ECO:0000256" key="2">
    <source>
        <dbReference type="ARBA" id="ARBA00023002"/>
    </source>
</evidence>
<evidence type="ECO:0000313" key="4">
    <source>
        <dbReference type="Proteomes" id="UP001629953"/>
    </source>
</evidence>
<dbReference type="PRINTS" id="PR00081">
    <property type="entry name" value="GDHRDH"/>
</dbReference>
<evidence type="ECO:0000256" key="1">
    <source>
        <dbReference type="ARBA" id="ARBA00006484"/>
    </source>
</evidence>
<dbReference type="Pfam" id="PF00106">
    <property type="entry name" value="adh_short"/>
    <property type="match status" value="1"/>
</dbReference>
<dbReference type="InterPro" id="IPR020904">
    <property type="entry name" value="Sc_DH/Rdtase_CS"/>
</dbReference>
<keyword evidence="2" id="KW-0560">Oxidoreductase</keyword>
<keyword evidence="4" id="KW-1185">Reference proteome</keyword>
<protein>
    <submittedName>
        <fullName evidence="3">SDR family NAD(P)-dependent oxidoreductase</fullName>
    </submittedName>
</protein>
<proteinExistence type="inferred from homology"/>
<gene>
    <name evidence="3" type="ORF">ABUE30_05855</name>
</gene>
<reference evidence="3 4" key="1">
    <citation type="journal article" date="2013" name="Int. J. Syst. Evol. Microbiol.">
        <title>Celerinatantimonas yamalensis sp. nov., a cold-adapted diazotrophic bacterium from a cold permafrost brine.</title>
        <authorList>
            <person name="Shcherbakova V."/>
            <person name="Chuvilskaya N."/>
            <person name="Rivkina E."/>
            <person name="Demidov N."/>
            <person name="Uchaeva V."/>
            <person name="Suetin S."/>
            <person name="Suzina N."/>
            <person name="Gilichinsky D."/>
        </authorList>
    </citation>
    <scope>NUCLEOTIDE SEQUENCE [LARGE SCALE GENOMIC DNA]</scope>
    <source>
        <strain evidence="3 4">C7</strain>
    </source>
</reference>
<evidence type="ECO:0000313" key="3">
    <source>
        <dbReference type="EMBL" id="MFM2484593.1"/>
    </source>
</evidence>
<dbReference type="Gene3D" id="3.40.50.720">
    <property type="entry name" value="NAD(P)-binding Rossmann-like Domain"/>
    <property type="match status" value="1"/>
</dbReference>
<dbReference type="InterPro" id="IPR036291">
    <property type="entry name" value="NAD(P)-bd_dom_sf"/>
</dbReference>
<dbReference type="EMBL" id="JBEQCT010000002">
    <property type="protein sequence ID" value="MFM2484593.1"/>
    <property type="molecule type" value="Genomic_DNA"/>
</dbReference>
<comment type="similarity">
    <text evidence="1">Belongs to the short-chain dehydrogenases/reductases (SDR) family.</text>
</comment>
<dbReference type="PROSITE" id="PS00061">
    <property type="entry name" value="ADH_SHORT"/>
    <property type="match status" value="1"/>
</dbReference>
<accession>A0ABW9G6B8</accession>
<comment type="caution">
    <text evidence="3">The sequence shown here is derived from an EMBL/GenBank/DDBJ whole genome shotgun (WGS) entry which is preliminary data.</text>
</comment>
<organism evidence="3 4">
    <name type="scientific">Celerinatantimonas yamalensis</name>
    <dbReference type="NCBI Taxonomy" id="559956"/>
    <lineage>
        <taxon>Bacteria</taxon>
        <taxon>Pseudomonadati</taxon>
        <taxon>Pseudomonadota</taxon>
        <taxon>Gammaproteobacteria</taxon>
        <taxon>Celerinatantimonadaceae</taxon>
        <taxon>Celerinatantimonas</taxon>
    </lineage>
</organism>
<name>A0ABW9G6B8_9GAMM</name>